<feature type="transmembrane region" description="Helical" evidence="12">
    <location>
        <begin position="589"/>
        <end position="613"/>
    </location>
</feature>
<keyword evidence="5 12" id="KW-0812">Transmembrane</keyword>
<dbReference type="GeneID" id="111021545"/>
<dbReference type="InterPro" id="IPR003591">
    <property type="entry name" value="Leu-rich_rpt_typical-subtyp"/>
</dbReference>
<dbReference type="Gene3D" id="3.80.10.10">
    <property type="entry name" value="Ribonuclease Inhibitor"/>
    <property type="match status" value="2"/>
</dbReference>
<reference evidence="15" key="1">
    <citation type="submission" date="2025-08" db="UniProtKB">
        <authorList>
            <consortium name="RefSeq"/>
        </authorList>
    </citation>
    <scope>IDENTIFICATION</scope>
    <source>
        <strain evidence="15">OHB3-1</strain>
    </source>
</reference>
<evidence type="ECO:0000313" key="15">
    <source>
        <dbReference type="RefSeq" id="XP_022154247.1"/>
    </source>
</evidence>
<keyword evidence="8 12" id="KW-1133">Transmembrane helix</keyword>
<dbReference type="RefSeq" id="XP_022154247.1">
    <property type="nucleotide sequence ID" value="XM_022298555.1"/>
</dbReference>
<proteinExistence type="inferred from homology"/>
<evidence type="ECO:0000256" key="5">
    <source>
        <dbReference type="ARBA" id="ARBA00022692"/>
    </source>
</evidence>
<evidence type="ECO:0000256" key="3">
    <source>
        <dbReference type="ARBA" id="ARBA00022475"/>
    </source>
</evidence>
<protein>
    <submittedName>
        <fullName evidence="15">LRR receptor-like serine/threonine-protein kinase GSO1</fullName>
    </submittedName>
</protein>
<dbReference type="InterPro" id="IPR032675">
    <property type="entry name" value="LRR_dom_sf"/>
</dbReference>
<evidence type="ECO:0000256" key="4">
    <source>
        <dbReference type="ARBA" id="ARBA00022614"/>
    </source>
</evidence>
<evidence type="ECO:0000256" key="12">
    <source>
        <dbReference type="SAM" id="Phobius"/>
    </source>
</evidence>
<keyword evidence="11" id="KW-0325">Glycoprotein</keyword>
<accession>A0A6J1DL67</accession>
<evidence type="ECO:0000256" key="11">
    <source>
        <dbReference type="ARBA" id="ARBA00023180"/>
    </source>
</evidence>
<dbReference type="PANTHER" id="PTHR48063">
    <property type="entry name" value="LRR RECEPTOR-LIKE KINASE"/>
    <property type="match status" value="1"/>
</dbReference>
<evidence type="ECO:0000256" key="10">
    <source>
        <dbReference type="ARBA" id="ARBA00023170"/>
    </source>
</evidence>
<keyword evidence="6" id="KW-0732">Signal</keyword>
<name>A0A6J1DL67_MOMCH</name>
<gene>
    <name evidence="15" type="primary">LOC111021545</name>
</gene>
<organism evidence="14 15">
    <name type="scientific">Momordica charantia</name>
    <name type="common">Bitter gourd</name>
    <name type="synonym">Balsam pear</name>
    <dbReference type="NCBI Taxonomy" id="3673"/>
    <lineage>
        <taxon>Eukaryota</taxon>
        <taxon>Viridiplantae</taxon>
        <taxon>Streptophyta</taxon>
        <taxon>Embryophyta</taxon>
        <taxon>Tracheophyta</taxon>
        <taxon>Spermatophyta</taxon>
        <taxon>Magnoliopsida</taxon>
        <taxon>eudicotyledons</taxon>
        <taxon>Gunneridae</taxon>
        <taxon>Pentapetalae</taxon>
        <taxon>rosids</taxon>
        <taxon>fabids</taxon>
        <taxon>Cucurbitales</taxon>
        <taxon>Cucurbitaceae</taxon>
        <taxon>Momordiceae</taxon>
        <taxon>Momordica</taxon>
    </lineage>
</organism>
<dbReference type="GO" id="GO:0005886">
    <property type="term" value="C:plasma membrane"/>
    <property type="evidence" value="ECO:0007669"/>
    <property type="project" value="UniProtKB-SubCell"/>
</dbReference>
<dbReference type="Pfam" id="PF23598">
    <property type="entry name" value="LRR_14"/>
    <property type="match status" value="1"/>
</dbReference>
<dbReference type="OrthoDB" id="1060944at2759"/>
<comment type="subcellular location">
    <subcellularLocation>
        <location evidence="1">Cell membrane</location>
        <topology evidence="1">Single-pass type I membrane protein</topology>
    </subcellularLocation>
</comment>
<dbReference type="InterPro" id="IPR055414">
    <property type="entry name" value="LRR_R13L4/SHOC2-like"/>
</dbReference>
<evidence type="ECO:0000256" key="6">
    <source>
        <dbReference type="ARBA" id="ARBA00022729"/>
    </source>
</evidence>
<evidence type="ECO:0000256" key="7">
    <source>
        <dbReference type="ARBA" id="ARBA00022737"/>
    </source>
</evidence>
<dbReference type="KEGG" id="mcha:111021545"/>
<evidence type="ECO:0000313" key="14">
    <source>
        <dbReference type="Proteomes" id="UP000504603"/>
    </source>
</evidence>
<keyword evidence="4" id="KW-0433">Leucine-rich repeat</keyword>
<keyword evidence="14" id="KW-1185">Reference proteome</keyword>
<evidence type="ECO:0000256" key="2">
    <source>
        <dbReference type="ARBA" id="ARBA00009592"/>
    </source>
</evidence>
<sequence>MALESFVFRIPNSLGTLENLRFLYLSYNKLWGSLPNSIGNLSSLQYLKASYNRFNGTIPPSFGQLSKLIEFSSNENSWQGIITEDHLVNLTKLESLQIYTNKNQSLIFSNVSYEWNPPFRLKTLYLRKCIIGPQFPIWLQVQTQLAGDVIISDAGIRGPIPNEWVSKLSSQITGLDLSYNLLEGKLADLLAPQHPNYDLPEDSTPIRYPNLTFLYLDGNLLSGSIPSNIGDLMPNLEQLYLSENRLNGTIPLSIQNMSNFGIISLPDNQLSGDLLDISWGKFKSLEVIDLANNNLYGKIPSSIGFLTYLKTLRLSNNHLHGGIPKSLHNCSDLRSIDLSGNRLYGSLPLWIGLDVSKLWLLNLRSNHFSGTIPSQLCNLRWLRLLDLSNNNISGGIPSCLNNSEPLVSERSISANELYLMTHIFSHNYHFRTEKTTLVMKGREDEYSVILNRVLTIDLSRNKLSGEIPNEITNLRGLVALNLSNNDLVGSIPENIGAMQQLETLDLSCNHLSGKIPTSIASLNFLAHLNLSFNNLTGRVPTGKQLQTLNDPSIYEGNSLETKSSGDENANTGNVLILGIKDGKENESEMFGIFISMAIGFPVGLNIWFFTIFTNESRRILYLRFIDRISYDILEKIGFVVSCTRKMRRRRS</sequence>
<dbReference type="FunFam" id="3.80.10.10:FF:000383">
    <property type="entry name" value="Leucine-rich repeat receptor protein kinase EMS1"/>
    <property type="match status" value="1"/>
</dbReference>
<dbReference type="InterPro" id="IPR001611">
    <property type="entry name" value="Leu-rich_rpt"/>
</dbReference>
<evidence type="ECO:0000256" key="8">
    <source>
        <dbReference type="ARBA" id="ARBA00022989"/>
    </source>
</evidence>
<dbReference type="SMART" id="SM00369">
    <property type="entry name" value="LRR_TYP"/>
    <property type="match status" value="7"/>
</dbReference>
<dbReference type="SUPFAM" id="SSF52058">
    <property type="entry name" value="L domain-like"/>
    <property type="match status" value="1"/>
</dbReference>
<dbReference type="Pfam" id="PF13855">
    <property type="entry name" value="LRR_8"/>
    <property type="match status" value="1"/>
</dbReference>
<keyword evidence="10" id="KW-0675">Receptor</keyword>
<keyword evidence="7" id="KW-0677">Repeat</keyword>
<dbReference type="AlphaFoldDB" id="A0A6J1DL67"/>
<evidence type="ECO:0000256" key="9">
    <source>
        <dbReference type="ARBA" id="ARBA00023136"/>
    </source>
</evidence>
<keyword evidence="3" id="KW-1003">Cell membrane</keyword>
<dbReference type="Proteomes" id="UP000504603">
    <property type="component" value="Unplaced"/>
</dbReference>
<dbReference type="FunFam" id="3.80.10.10:FF:000111">
    <property type="entry name" value="LRR receptor-like serine/threonine-protein kinase ERECTA"/>
    <property type="match status" value="1"/>
</dbReference>
<dbReference type="PANTHER" id="PTHR48063:SF90">
    <property type="entry name" value="OS11G0565920 PROTEIN"/>
    <property type="match status" value="1"/>
</dbReference>
<dbReference type="Pfam" id="PF00560">
    <property type="entry name" value="LRR_1"/>
    <property type="match status" value="7"/>
</dbReference>
<feature type="domain" description="Disease resistance R13L4/SHOC-2-like LRR" evidence="13">
    <location>
        <begin position="11"/>
        <end position="139"/>
    </location>
</feature>
<comment type="similarity">
    <text evidence="2">Belongs to the RLP family.</text>
</comment>
<dbReference type="FunFam" id="3.80.10.10:FF:000095">
    <property type="entry name" value="LRR receptor-like serine/threonine-protein kinase GSO1"/>
    <property type="match status" value="1"/>
</dbReference>
<evidence type="ECO:0000256" key="1">
    <source>
        <dbReference type="ARBA" id="ARBA00004251"/>
    </source>
</evidence>
<keyword evidence="9 12" id="KW-0472">Membrane</keyword>
<evidence type="ECO:0000259" key="13">
    <source>
        <dbReference type="Pfam" id="PF23598"/>
    </source>
</evidence>
<dbReference type="SUPFAM" id="SSF52047">
    <property type="entry name" value="RNI-like"/>
    <property type="match status" value="1"/>
</dbReference>
<dbReference type="InterPro" id="IPR046956">
    <property type="entry name" value="RLP23-like"/>
</dbReference>